<dbReference type="Pfam" id="PF04855">
    <property type="entry name" value="SNF5"/>
    <property type="match status" value="1"/>
</dbReference>
<evidence type="ECO:0000313" key="3">
    <source>
        <dbReference type="EMBL" id="CDF36395.1"/>
    </source>
</evidence>
<dbReference type="RefSeq" id="XP_005716214.1">
    <property type="nucleotide sequence ID" value="XM_005716157.1"/>
</dbReference>
<dbReference type="EMBL" id="HG001776">
    <property type="protein sequence ID" value="CDF36395.1"/>
    <property type="molecule type" value="Genomic_DNA"/>
</dbReference>
<dbReference type="GO" id="GO:0006338">
    <property type="term" value="P:chromatin remodeling"/>
    <property type="evidence" value="ECO:0007669"/>
    <property type="project" value="InterPro"/>
</dbReference>
<name>R7QG43_CHOCR</name>
<protein>
    <submittedName>
        <fullName evidence="3">Uncharacterized protein</fullName>
    </submittedName>
</protein>
<dbReference type="OrthoDB" id="8466at2763"/>
<organism evidence="3 4">
    <name type="scientific">Chondrus crispus</name>
    <name type="common">Carrageen Irish moss</name>
    <name type="synonym">Polymorpha crispa</name>
    <dbReference type="NCBI Taxonomy" id="2769"/>
    <lineage>
        <taxon>Eukaryota</taxon>
        <taxon>Rhodophyta</taxon>
        <taxon>Florideophyceae</taxon>
        <taxon>Rhodymeniophycidae</taxon>
        <taxon>Gigartinales</taxon>
        <taxon>Gigartinaceae</taxon>
        <taxon>Chondrus</taxon>
    </lineage>
</organism>
<reference evidence="4" key="1">
    <citation type="journal article" date="2013" name="Proc. Natl. Acad. Sci. U.S.A.">
        <title>Genome structure and metabolic features in the red seaweed Chondrus crispus shed light on evolution of the Archaeplastida.</title>
        <authorList>
            <person name="Collen J."/>
            <person name="Porcel B."/>
            <person name="Carre W."/>
            <person name="Ball S.G."/>
            <person name="Chaparro C."/>
            <person name="Tonon T."/>
            <person name="Barbeyron T."/>
            <person name="Michel G."/>
            <person name="Noel B."/>
            <person name="Valentin K."/>
            <person name="Elias M."/>
            <person name="Artiguenave F."/>
            <person name="Arun A."/>
            <person name="Aury J.M."/>
            <person name="Barbosa-Neto J.F."/>
            <person name="Bothwell J.H."/>
            <person name="Bouget F.Y."/>
            <person name="Brillet L."/>
            <person name="Cabello-Hurtado F."/>
            <person name="Capella-Gutierrez S."/>
            <person name="Charrier B."/>
            <person name="Cladiere L."/>
            <person name="Cock J.M."/>
            <person name="Coelho S.M."/>
            <person name="Colleoni C."/>
            <person name="Czjzek M."/>
            <person name="Da Silva C."/>
            <person name="Delage L."/>
            <person name="Denoeud F."/>
            <person name="Deschamps P."/>
            <person name="Dittami S.M."/>
            <person name="Gabaldon T."/>
            <person name="Gachon C.M."/>
            <person name="Groisillier A."/>
            <person name="Herve C."/>
            <person name="Jabbari K."/>
            <person name="Katinka M."/>
            <person name="Kloareg B."/>
            <person name="Kowalczyk N."/>
            <person name="Labadie K."/>
            <person name="Leblanc C."/>
            <person name="Lopez P.J."/>
            <person name="McLachlan D.H."/>
            <person name="Meslet-Cladiere L."/>
            <person name="Moustafa A."/>
            <person name="Nehr Z."/>
            <person name="Nyvall Collen P."/>
            <person name="Panaud O."/>
            <person name="Partensky F."/>
            <person name="Poulain J."/>
            <person name="Rensing S.A."/>
            <person name="Rousvoal S."/>
            <person name="Samson G."/>
            <person name="Symeonidi A."/>
            <person name="Weissenbach J."/>
            <person name="Zambounis A."/>
            <person name="Wincker P."/>
            <person name="Boyen C."/>
        </authorList>
    </citation>
    <scope>NUCLEOTIDE SEQUENCE [LARGE SCALE GENOMIC DNA]</scope>
    <source>
        <strain evidence="4">cv. Stackhouse</strain>
    </source>
</reference>
<dbReference type="GO" id="GO:0000228">
    <property type="term" value="C:nuclear chromosome"/>
    <property type="evidence" value="ECO:0007669"/>
    <property type="project" value="InterPro"/>
</dbReference>
<proteinExistence type="predicted"/>
<keyword evidence="1" id="KW-0175">Coiled coil</keyword>
<dbReference type="AlphaFoldDB" id="R7QG43"/>
<keyword evidence="4" id="KW-1185">Reference proteome</keyword>
<evidence type="ECO:0000256" key="2">
    <source>
        <dbReference type="SAM" id="MobiDB-lite"/>
    </source>
</evidence>
<dbReference type="KEGG" id="ccp:CHC_T00004779001"/>
<evidence type="ECO:0000313" key="4">
    <source>
        <dbReference type="Proteomes" id="UP000012073"/>
    </source>
</evidence>
<dbReference type="InterPro" id="IPR006939">
    <property type="entry name" value="SNF5"/>
</dbReference>
<dbReference type="Proteomes" id="UP000012073">
    <property type="component" value="Unassembled WGS sequence"/>
</dbReference>
<dbReference type="STRING" id="2769.R7QG43"/>
<dbReference type="Gramene" id="CDF36395">
    <property type="protein sequence ID" value="CDF36395"/>
    <property type="gene ID" value="CHC_T00004779001"/>
</dbReference>
<feature type="region of interest" description="Disordered" evidence="2">
    <location>
        <begin position="268"/>
        <end position="311"/>
    </location>
</feature>
<dbReference type="GeneID" id="17323931"/>
<gene>
    <name evidence="3" type="ORF">CHC_T00004779001</name>
</gene>
<evidence type="ECO:0000256" key="1">
    <source>
        <dbReference type="SAM" id="Coils"/>
    </source>
</evidence>
<accession>R7QG43</accession>
<feature type="compositionally biased region" description="Basic residues" evidence="2">
    <location>
        <begin position="274"/>
        <end position="285"/>
    </location>
</feature>
<sequence length="355" mass="39826">MQIRRALFSAGIVCAAPPAPPGANEENRRLIRIDVELGGGPGSQNLCDEFEWDLGIGSMNSPELFAHCLCSDAGIPQKHAATVARAIREKLVLAHAIAYGDEETKRMALSVLPEDDPLRNPLPKVFSVFSRDVDHSAASREANEAEINDTYIAPLVDAVVAESERRSTECKRNMEDERKRKEFEATRAVEEVDEAERQAKIEKSLLEVEQAAIELQKERGLDFRPYLALKIARGERLGTWTPAVFDRKRRRQTSFPMTAVSRLHTAVIPAGPRAARKRRSTHRRDRRSESRSQLSTSATTPVKRPAEAMESDVKGELKRVVVNVKDLAVCVRLRVRPARITSNRNGSNPKKRRRR</sequence>
<feature type="coiled-coil region" evidence="1">
    <location>
        <begin position="160"/>
        <end position="218"/>
    </location>
</feature>